<name>A0A232FCV3_9HYME</name>
<dbReference type="EC" id="2.1.1.85" evidence="7"/>
<evidence type="ECO:0000256" key="6">
    <source>
        <dbReference type="ARBA" id="ARBA00023203"/>
    </source>
</evidence>
<dbReference type="STRING" id="543379.A0A232FCV3"/>
<comment type="catalytic activity">
    <reaction evidence="7">
        <text>L-histidyl-[protein] + S-adenosyl-L-methionine = N(tele)-methyl-L-histidyl-[protein] + S-adenosyl-L-homocysteine + H(+)</text>
        <dbReference type="Rhea" id="RHEA:19369"/>
        <dbReference type="Rhea" id="RHEA-COMP:9745"/>
        <dbReference type="Rhea" id="RHEA-COMP:11600"/>
        <dbReference type="ChEBI" id="CHEBI:15378"/>
        <dbReference type="ChEBI" id="CHEBI:16367"/>
        <dbReference type="ChEBI" id="CHEBI:29979"/>
        <dbReference type="ChEBI" id="CHEBI:57856"/>
        <dbReference type="ChEBI" id="CHEBI:59789"/>
        <dbReference type="EC" id="2.1.1.85"/>
    </reaction>
</comment>
<dbReference type="GO" id="GO:0018064">
    <property type="term" value="F:protein-L-histidine N-tele-methyltransferase activity"/>
    <property type="evidence" value="ECO:0007669"/>
    <property type="project" value="UniProtKB-EC"/>
</dbReference>
<dbReference type="InterPro" id="IPR015353">
    <property type="entry name" value="Rubisco_LSMT_subst-bd"/>
</dbReference>
<keyword evidence="10" id="KW-1185">Reference proteome</keyword>
<comment type="subcellular location">
    <subcellularLocation>
        <location evidence="1">Cytoplasm</location>
    </subcellularLocation>
</comment>
<dbReference type="InterPro" id="IPR001214">
    <property type="entry name" value="SET_dom"/>
</dbReference>
<dbReference type="PANTHER" id="PTHR13271">
    <property type="entry name" value="UNCHARACTERIZED PUTATIVE METHYLTRANSFERASE"/>
    <property type="match status" value="1"/>
</dbReference>
<dbReference type="GO" id="GO:0003779">
    <property type="term" value="F:actin binding"/>
    <property type="evidence" value="ECO:0007669"/>
    <property type="project" value="UniProtKB-KW"/>
</dbReference>
<evidence type="ECO:0000256" key="2">
    <source>
        <dbReference type="ARBA" id="ARBA00022490"/>
    </source>
</evidence>
<dbReference type="InterPro" id="IPR050600">
    <property type="entry name" value="SETD3_SETD6_MTase"/>
</dbReference>
<sequence length="489" mass="56440">MGRKSSEKSNKKRQNGALKQQEKEIFAECEKLFQGNISLNKNQLWSNYQEISTILEKIKKLEVCKSDSSDVPEREDVIEEFVDWLHKNEVNTDGVSIHKFPDYGLGLKANSDLNENDLILKIPRKLIFNVSTAAAELKDLEDDILIKHMPYVALAIALLIEKYKSTSLWKPYLNILPKKYCTVLYMSIDDMMELKESPALGNISNRHTTREPALKQCRNIARQYSYFKKLFHNSKNSVSKLLADVFTYEEYRWAVSSIMTRQNVIPSENQSTMVHSLIPMWDMCNHSEGKITTNFNEISNCCECYAMKSFKKDDQIFIYYGSRTNTEFFVHSGFVYPDNANDSYELHLGIGSSDKLRSEKVELLSKIGLPVSNQFPLKPEPNLLTGALLGFLRVFNMTKDNLDFWLKSDTKLDIVKKDFSSDDVLDKSVLNFIMTRIKLLLTKYRTLEEDKIQALTASEDCRKLVLQMKFSEKKLLNRVLSSLESYSKV</sequence>
<proteinExistence type="inferred from homology"/>
<evidence type="ECO:0000256" key="7">
    <source>
        <dbReference type="PROSITE-ProRule" id="PRU00898"/>
    </source>
</evidence>
<evidence type="ECO:0000256" key="5">
    <source>
        <dbReference type="ARBA" id="ARBA00022691"/>
    </source>
</evidence>
<dbReference type="Pfam" id="PF09273">
    <property type="entry name" value="Rubis-subs-bind"/>
    <property type="match status" value="1"/>
</dbReference>
<dbReference type="GO" id="GO:0005737">
    <property type="term" value="C:cytoplasm"/>
    <property type="evidence" value="ECO:0007669"/>
    <property type="project" value="UniProtKB-SubCell"/>
</dbReference>
<gene>
    <name evidence="9" type="ORF">TSAR_002152</name>
</gene>
<accession>A0A232FCV3</accession>
<keyword evidence="3 7" id="KW-0489">Methyltransferase</keyword>
<dbReference type="PROSITE" id="PS50280">
    <property type="entry name" value="SET"/>
    <property type="match status" value="1"/>
</dbReference>
<reference evidence="9 10" key="1">
    <citation type="journal article" date="2017" name="Curr. Biol.">
        <title>The Evolution of Venom by Co-option of Single-Copy Genes.</title>
        <authorList>
            <person name="Martinson E.O."/>
            <person name="Mrinalini"/>
            <person name="Kelkar Y.D."/>
            <person name="Chang C.H."/>
            <person name="Werren J.H."/>
        </authorList>
    </citation>
    <scope>NUCLEOTIDE SEQUENCE [LARGE SCALE GENOMIC DNA]</scope>
    <source>
        <strain evidence="9 10">Alberta</strain>
        <tissue evidence="9">Whole body</tissue>
    </source>
</reference>
<keyword evidence="5 7" id="KW-0949">S-adenosyl-L-methionine</keyword>
<evidence type="ECO:0000259" key="8">
    <source>
        <dbReference type="PROSITE" id="PS50280"/>
    </source>
</evidence>
<comment type="caution">
    <text evidence="9">The sequence shown here is derived from an EMBL/GenBank/DDBJ whole genome shotgun (WGS) entry which is preliminary data.</text>
</comment>
<dbReference type="PANTHER" id="PTHR13271:SF47">
    <property type="entry name" value="ACTIN-HISTIDINE N-METHYLTRANSFERASE"/>
    <property type="match status" value="1"/>
</dbReference>
<keyword evidence="2" id="KW-0963">Cytoplasm</keyword>
<dbReference type="Proteomes" id="UP000215335">
    <property type="component" value="Unassembled WGS sequence"/>
</dbReference>
<dbReference type="OrthoDB" id="441812at2759"/>
<dbReference type="AlphaFoldDB" id="A0A232FCV3"/>
<evidence type="ECO:0000313" key="10">
    <source>
        <dbReference type="Proteomes" id="UP000215335"/>
    </source>
</evidence>
<keyword evidence="4 7" id="KW-0808">Transferase</keyword>
<evidence type="ECO:0000256" key="4">
    <source>
        <dbReference type="ARBA" id="ARBA00022679"/>
    </source>
</evidence>
<dbReference type="Pfam" id="PF00856">
    <property type="entry name" value="SET"/>
    <property type="match status" value="1"/>
</dbReference>
<dbReference type="InterPro" id="IPR044428">
    <property type="entry name" value="SETD3_SET"/>
</dbReference>
<evidence type="ECO:0000256" key="1">
    <source>
        <dbReference type="ARBA" id="ARBA00004496"/>
    </source>
</evidence>
<comment type="similarity">
    <text evidence="7">Belongs to the class V-like SAM-binding methyltransferase superfamily. SETD3 actin-histidine methyltransferase family.</text>
</comment>
<dbReference type="PROSITE" id="PS51565">
    <property type="entry name" value="SAM_MT85_SETD3"/>
    <property type="match status" value="1"/>
</dbReference>
<dbReference type="SUPFAM" id="SSF82199">
    <property type="entry name" value="SET domain"/>
    <property type="match status" value="1"/>
</dbReference>
<feature type="domain" description="SET" evidence="8">
    <location>
        <begin position="93"/>
        <end position="321"/>
    </location>
</feature>
<dbReference type="EMBL" id="NNAY01000447">
    <property type="protein sequence ID" value="OXU28320.1"/>
    <property type="molecule type" value="Genomic_DNA"/>
</dbReference>
<dbReference type="Gene3D" id="3.90.1410.10">
    <property type="entry name" value="set domain protein methyltransferase, domain 1"/>
    <property type="match status" value="1"/>
</dbReference>
<organism evidence="9 10">
    <name type="scientific">Trichomalopsis sarcophagae</name>
    <dbReference type="NCBI Taxonomy" id="543379"/>
    <lineage>
        <taxon>Eukaryota</taxon>
        <taxon>Metazoa</taxon>
        <taxon>Ecdysozoa</taxon>
        <taxon>Arthropoda</taxon>
        <taxon>Hexapoda</taxon>
        <taxon>Insecta</taxon>
        <taxon>Pterygota</taxon>
        <taxon>Neoptera</taxon>
        <taxon>Endopterygota</taxon>
        <taxon>Hymenoptera</taxon>
        <taxon>Apocrita</taxon>
        <taxon>Proctotrupomorpha</taxon>
        <taxon>Chalcidoidea</taxon>
        <taxon>Pteromalidae</taxon>
        <taxon>Pteromalinae</taxon>
        <taxon>Trichomalopsis</taxon>
    </lineage>
</organism>
<keyword evidence="6" id="KW-0009">Actin-binding</keyword>
<evidence type="ECO:0000313" key="9">
    <source>
        <dbReference type="EMBL" id="OXU28320.1"/>
    </source>
</evidence>
<dbReference type="GO" id="GO:0032259">
    <property type="term" value="P:methylation"/>
    <property type="evidence" value="ECO:0007669"/>
    <property type="project" value="UniProtKB-KW"/>
</dbReference>
<dbReference type="Gene3D" id="3.90.1420.10">
    <property type="entry name" value="Rubisco LSMT, substrate-binding domain"/>
    <property type="match status" value="1"/>
</dbReference>
<dbReference type="SUPFAM" id="SSF81822">
    <property type="entry name" value="RuBisCo LSMT C-terminal, substrate-binding domain"/>
    <property type="match status" value="1"/>
</dbReference>
<dbReference type="GO" id="GO:0016279">
    <property type="term" value="F:protein-lysine N-methyltransferase activity"/>
    <property type="evidence" value="ECO:0007669"/>
    <property type="project" value="TreeGrafter"/>
</dbReference>
<dbReference type="InterPro" id="IPR046341">
    <property type="entry name" value="SET_dom_sf"/>
</dbReference>
<protein>
    <recommendedName>
        <fullName evidence="7">protein-histidine N-methyltransferase</fullName>
        <ecNumber evidence="7">2.1.1.85</ecNumber>
    </recommendedName>
</protein>
<dbReference type="InterPro" id="IPR036464">
    <property type="entry name" value="Rubisco_LSMT_subst-bd_sf"/>
</dbReference>
<evidence type="ECO:0000256" key="3">
    <source>
        <dbReference type="ARBA" id="ARBA00022603"/>
    </source>
</evidence>
<dbReference type="InterPro" id="IPR025785">
    <property type="entry name" value="SETD3"/>
</dbReference>
<dbReference type="CDD" id="cd19176">
    <property type="entry name" value="SET_SETD3"/>
    <property type="match status" value="1"/>
</dbReference>